<dbReference type="InterPro" id="IPR006867">
    <property type="entry name" value="DUF632"/>
</dbReference>
<proteinExistence type="predicted"/>
<dbReference type="Pfam" id="PF04782">
    <property type="entry name" value="DUF632"/>
    <property type="match status" value="1"/>
</dbReference>
<keyword evidence="1" id="KW-0175">Coiled coil</keyword>
<evidence type="ECO:0000256" key="1">
    <source>
        <dbReference type="SAM" id="Coils"/>
    </source>
</evidence>
<feature type="domain" description="DUF630" evidence="4">
    <location>
        <begin position="1"/>
        <end position="59"/>
    </location>
</feature>
<dbReference type="OMA" id="HNAATEV"/>
<evidence type="ECO:0000313" key="6">
    <source>
        <dbReference type="Proteomes" id="UP000036987"/>
    </source>
</evidence>
<dbReference type="PANTHER" id="PTHR21450:SF7">
    <property type="entry name" value="DNA LIGASE (DUF630 AND DUF632)"/>
    <property type="match status" value="1"/>
</dbReference>
<dbReference type="OrthoDB" id="674656at2759"/>
<feature type="coiled-coil region" evidence="1">
    <location>
        <begin position="636"/>
        <end position="667"/>
    </location>
</feature>
<dbReference type="EMBL" id="LFYR01001803">
    <property type="protein sequence ID" value="KMZ59164.1"/>
    <property type="molecule type" value="Genomic_DNA"/>
</dbReference>
<dbReference type="InterPro" id="IPR006868">
    <property type="entry name" value="DUF630"/>
</dbReference>
<feature type="compositionally biased region" description="Pro residues" evidence="2">
    <location>
        <begin position="148"/>
        <end position="157"/>
    </location>
</feature>
<sequence>MGCAQSKIENEESVARCKDRRQFMKEAVVSRNAFAAAHVSYIMSLKNTGAALTEYGQAEMVGLHNNHHSTTTGVASSSVTQTPMGNLPPPPPLPVFSPSPLRRAATMPVNSAMRPFSDDLNPTVPNSPMQEGETGGGGLSRNVHQKNQPPPPPPPPVNKGMTWDYFFSMEDDINAVPNTPDEEIPSNTQHVVEKEPEEETPPVTPQKMTINSPLSPPPSHQHTSVQQSAGSTVHLQHGSSTGVLEIKRGEDGTGVGGFVDFLRILNDIDDHFLKGSESAQDVSKMLEATRLHYHSNFADNRGHIDHSARVMRVITWNRSFKGIPYGENNSKDDFDNDKWETHATILDKLLAWEKKLYDEVKAGELMKIEYQRKVGLLSKQKKRGANPETLEKTKAAVSHLHTRYIVDMQSMDSTVSEIQHLRDEQLFPKLSTLVNGMAQMWEAMHINHDKQLKVVLNLRTLNISATQMETTQQHYNKTAQLHQMAMEWHASFQKLVNHHKEYIQALYSWLKLNVIPIESSLKEKVSSPPHVIQPPIQPLLHAWQDQLEKLPEELAKTAIHSFAAVINSIMLHQQEEMKHKDKCVEMNKDYVRKQKAYDEWFSKYGVANRQHHETGSEEVVNQGGDDYVSSQKDLLLEEKKLVVETLKKRVDEENERYRIMCKQVREKSVMSLKTHLPELFRAMSDFSLACFTMYKNLRDIITKNSHH</sequence>
<protein>
    <recommendedName>
        <fullName evidence="7">DUF632 domain-containing protein</fullName>
    </recommendedName>
</protein>
<evidence type="ECO:0000259" key="4">
    <source>
        <dbReference type="Pfam" id="PF04783"/>
    </source>
</evidence>
<dbReference type="Pfam" id="PF04783">
    <property type="entry name" value="DUF630"/>
    <property type="match status" value="1"/>
</dbReference>
<evidence type="ECO:0008006" key="7">
    <source>
        <dbReference type="Google" id="ProtNLM"/>
    </source>
</evidence>
<feature type="compositionally biased region" description="Polar residues" evidence="2">
    <location>
        <begin position="220"/>
        <end position="231"/>
    </location>
</feature>
<evidence type="ECO:0000313" key="5">
    <source>
        <dbReference type="EMBL" id="KMZ59164.1"/>
    </source>
</evidence>
<organism evidence="5 6">
    <name type="scientific">Zostera marina</name>
    <name type="common">Eelgrass</name>
    <dbReference type="NCBI Taxonomy" id="29655"/>
    <lineage>
        <taxon>Eukaryota</taxon>
        <taxon>Viridiplantae</taxon>
        <taxon>Streptophyta</taxon>
        <taxon>Embryophyta</taxon>
        <taxon>Tracheophyta</taxon>
        <taxon>Spermatophyta</taxon>
        <taxon>Magnoliopsida</taxon>
        <taxon>Liliopsida</taxon>
        <taxon>Zosteraceae</taxon>
        <taxon>Zostera</taxon>
    </lineage>
</organism>
<evidence type="ECO:0000256" key="2">
    <source>
        <dbReference type="SAM" id="MobiDB-lite"/>
    </source>
</evidence>
<dbReference type="AlphaFoldDB" id="A0A0K9NQX6"/>
<name>A0A0K9NQX6_ZOSMR</name>
<accession>A0A0K9NQX6</accession>
<reference evidence="6" key="1">
    <citation type="journal article" date="2016" name="Nature">
        <title>The genome of the seagrass Zostera marina reveals angiosperm adaptation to the sea.</title>
        <authorList>
            <person name="Olsen J.L."/>
            <person name="Rouze P."/>
            <person name="Verhelst B."/>
            <person name="Lin Y.-C."/>
            <person name="Bayer T."/>
            <person name="Collen J."/>
            <person name="Dattolo E."/>
            <person name="De Paoli E."/>
            <person name="Dittami S."/>
            <person name="Maumus F."/>
            <person name="Michel G."/>
            <person name="Kersting A."/>
            <person name="Lauritano C."/>
            <person name="Lohaus R."/>
            <person name="Toepel M."/>
            <person name="Tonon T."/>
            <person name="Vanneste K."/>
            <person name="Amirebrahimi M."/>
            <person name="Brakel J."/>
            <person name="Bostroem C."/>
            <person name="Chovatia M."/>
            <person name="Grimwood J."/>
            <person name="Jenkins J.W."/>
            <person name="Jueterbock A."/>
            <person name="Mraz A."/>
            <person name="Stam W.T."/>
            <person name="Tice H."/>
            <person name="Bornberg-Bauer E."/>
            <person name="Green P.J."/>
            <person name="Pearson G.A."/>
            <person name="Procaccini G."/>
            <person name="Duarte C.M."/>
            <person name="Schmutz J."/>
            <person name="Reusch T.B.H."/>
            <person name="Van de Peer Y."/>
        </authorList>
    </citation>
    <scope>NUCLEOTIDE SEQUENCE [LARGE SCALE GENOMIC DNA]</scope>
    <source>
        <strain evidence="6">cv. Finnish</strain>
    </source>
</reference>
<feature type="region of interest" description="Disordered" evidence="2">
    <location>
        <begin position="113"/>
        <end position="231"/>
    </location>
</feature>
<keyword evidence="6" id="KW-1185">Reference proteome</keyword>
<evidence type="ECO:0000259" key="3">
    <source>
        <dbReference type="Pfam" id="PF04782"/>
    </source>
</evidence>
<dbReference type="STRING" id="29655.A0A0K9NQX6"/>
<dbReference type="PANTHER" id="PTHR21450">
    <property type="entry name" value="PROTEIN ALTERED PHOSPHATE STARVATION RESPONSE 1"/>
    <property type="match status" value="1"/>
</dbReference>
<comment type="caution">
    <text evidence="5">The sequence shown here is derived from an EMBL/GenBank/DDBJ whole genome shotgun (WGS) entry which is preliminary data.</text>
</comment>
<dbReference type="Proteomes" id="UP000036987">
    <property type="component" value="Unassembled WGS sequence"/>
</dbReference>
<gene>
    <name evidence="5" type="ORF">ZOSMA_6G00950</name>
</gene>
<feature type="domain" description="DUF632" evidence="3">
    <location>
        <begin position="262"/>
        <end position="567"/>
    </location>
</feature>